<sequence>MGRLQDNQYSALPQPRKKHTNKAKQKQDRGQDEAKLQATFCPPLDPSLIQAIWNDSFNYDSSFEILSSLAKEADQTLDQQDVLASMEQLDIGGSETTTNTTTESEDENINFLLTCFPTFPLQDLVDALKSQDNDVEKATDVLLNREFIQQVERQGDIMEPTEAHNKGKNTNTTKKKVKAKPKTSTVWSSGQLPTVGISQGHTSHPAAQSQNMREIMAREEEDAYLDMATIPFNVWHQYDVTVNELQHYFPKVPKYTIAACVQHCRGNVIASVKAIMEKHPDEKPEHELTWALVKDLNHVREELEAIMVDRKQQDVARVALGVVISCKDQNKTLDQMVQMGIEHFLSFDVNQLALEARLQKMAKESEMIRAKQKQREMPVIPEYLLMNNQTDYVEDDPEECRDIAMQLIMERNELFRKAAAAYRQAKNKGPGEGGIAFFYSDNARQIDSRAKDWNMRAARATVRGHRLKQNDDHLLDLHGLTIAEAQVLVREGLNQWYSRSQMQSSRLQFKPLKIITGVGKHSQYGESKLLPSTLKILKKEGWLYDMPNPGLAIEDGEQFKAQNDKDVYVTSRLNIKLPPQVDDLIPPNTRLSTRPTALLKEPQWRTTLVYYISNQILSRLRNSQATLEIMSLSTNCEQEKLGTVTLNMEDAKSVLMRKGSRNISQIQQFVVDKGDWISIQGGIATGRIKAGLFIVEMPHNADSNFSGNKEIGTPLQMPLRLNHSSKNTNMGELGLEICSDMSDLFINSAELHDDDDYNDDGVEQQEESALDYQESDEEQQLQQELDDDDDDCIVVGSGMDRFGFLFRIIQAKHISSILDQYADIEDAYFYYQFADKEYQCLVESDQDNWRATEYHANVPLQGDLQEIKDWLSKQVTMEVCLVVKQLNQAEDIIIARSEVFLKERDIGIAQQSSIIYDNEKTWHINSKKQFAQLQLQIGLTKGWDTSEDDVQLQKTDYVSSAQEDTFDDDNEVF</sequence>
<dbReference type="GO" id="GO:0043130">
    <property type="term" value="F:ubiquitin binding"/>
    <property type="evidence" value="ECO:0007669"/>
    <property type="project" value="InterPro"/>
</dbReference>
<keyword evidence="5" id="KW-1185">Reference proteome</keyword>
<dbReference type="GO" id="GO:0004519">
    <property type="term" value="F:endonuclease activity"/>
    <property type="evidence" value="ECO:0007669"/>
    <property type="project" value="TreeGrafter"/>
</dbReference>
<proteinExistence type="predicted"/>
<evidence type="ECO:0000259" key="2">
    <source>
        <dbReference type="PROSITE" id="PS50828"/>
    </source>
</evidence>
<dbReference type="InterPro" id="IPR003892">
    <property type="entry name" value="CUE"/>
</dbReference>
<gene>
    <name evidence="4" type="ORF">MAM1_0011c01162</name>
</gene>
<feature type="compositionally biased region" description="Basic and acidic residues" evidence="1">
    <location>
        <begin position="25"/>
        <end position="34"/>
    </location>
</feature>
<evidence type="ECO:0000313" key="5">
    <source>
        <dbReference type="Proteomes" id="UP000053815"/>
    </source>
</evidence>
<dbReference type="PROSITE" id="PS50828">
    <property type="entry name" value="SMR"/>
    <property type="match status" value="1"/>
</dbReference>
<dbReference type="Gene3D" id="3.30.1370.110">
    <property type="match status" value="1"/>
</dbReference>
<feature type="region of interest" description="Disordered" evidence="1">
    <location>
        <begin position="161"/>
        <end position="209"/>
    </location>
</feature>
<dbReference type="AlphaFoldDB" id="A0A0C9MF98"/>
<dbReference type="Proteomes" id="UP000053815">
    <property type="component" value="Unassembled WGS sequence"/>
</dbReference>
<dbReference type="PANTHER" id="PTHR46535:SF1">
    <property type="entry name" value="NEDD4-BINDING PROTEIN 2"/>
    <property type="match status" value="1"/>
</dbReference>
<feature type="region of interest" description="Disordered" evidence="1">
    <location>
        <begin position="1"/>
        <end position="34"/>
    </location>
</feature>
<dbReference type="InterPro" id="IPR035892">
    <property type="entry name" value="C2_domain_sf"/>
</dbReference>
<evidence type="ECO:0000259" key="3">
    <source>
        <dbReference type="PROSITE" id="PS51140"/>
    </source>
</evidence>
<feature type="domain" description="CUE" evidence="3">
    <location>
        <begin position="104"/>
        <end position="147"/>
    </location>
</feature>
<dbReference type="GO" id="GO:0005634">
    <property type="term" value="C:nucleus"/>
    <property type="evidence" value="ECO:0007669"/>
    <property type="project" value="TreeGrafter"/>
</dbReference>
<feature type="domain" description="Smr" evidence="2">
    <location>
        <begin position="475"/>
        <end position="542"/>
    </location>
</feature>
<dbReference type="InterPro" id="IPR052772">
    <property type="entry name" value="Endo/PolyKinase_Domain-Protein"/>
</dbReference>
<dbReference type="PROSITE" id="PS51140">
    <property type="entry name" value="CUE"/>
    <property type="match status" value="1"/>
</dbReference>
<feature type="compositionally biased region" description="Basic residues" evidence="1">
    <location>
        <begin position="15"/>
        <end position="24"/>
    </location>
</feature>
<protein>
    <recommendedName>
        <fullName evidence="6">Smr domain-containing protein</fullName>
    </recommendedName>
</protein>
<evidence type="ECO:0000256" key="1">
    <source>
        <dbReference type="SAM" id="MobiDB-lite"/>
    </source>
</evidence>
<dbReference type="Pfam" id="PF08590">
    <property type="entry name" value="DUF1771"/>
    <property type="match status" value="1"/>
</dbReference>
<dbReference type="InterPro" id="IPR013899">
    <property type="entry name" value="DUF1771"/>
</dbReference>
<dbReference type="EMBL" id="DF836300">
    <property type="protein sequence ID" value="GAN01727.1"/>
    <property type="molecule type" value="Genomic_DNA"/>
</dbReference>
<dbReference type="SUPFAM" id="SSF160443">
    <property type="entry name" value="SMR domain-like"/>
    <property type="match status" value="1"/>
</dbReference>
<dbReference type="STRING" id="91626.A0A0C9MF98"/>
<dbReference type="OrthoDB" id="3231855at2759"/>
<feature type="compositionally biased region" description="Polar residues" evidence="1">
    <location>
        <begin position="186"/>
        <end position="209"/>
    </location>
</feature>
<evidence type="ECO:0008006" key="6">
    <source>
        <dbReference type="Google" id="ProtNLM"/>
    </source>
</evidence>
<dbReference type="Gene3D" id="2.60.40.150">
    <property type="entry name" value="C2 domain"/>
    <property type="match status" value="1"/>
</dbReference>
<accession>A0A0C9MF98</accession>
<reference evidence="4" key="1">
    <citation type="submission" date="2014-09" db="EMBL/GenBank/DDBJ databases">
        <title>Draft genome sequence of an oleaginous Mucoromycotina fungus Mucor ambiguus NBRC6742.</title>
        <authorList>
            <person name="Takeda I."/>
            <person name="Yamane N."/>
            <person name="Morita T."/>
            <person name="Tamano K."/>
            <person name="Machida M."/>
            <person name="Baker S."/>
            <person name="Koike H."/>
        </authorList>
    </citation>
    <scope>NUCLEOTIDE SEQUENCE</scope>
    <source>
        <strain evidence="4">NBRC 6742</strain>
    </source>
</reference>
<dbReference type="SMART" id="SM01162">
    <property type="entry name" value="DUF1771"/>
    <property type="match status" value="1"/>
</dbReference>
<feature type="compositionally biased region" description="Polar residues" evidence="1">
    <location>
        <begin position="1"/>
        <end position="11"/>
    </location>
</feature>
<name>A0A0C9MF98_9FUNG</name>
<organism evidence="4">
    <name type="scientific">Mucor ambiguus</name>
    <dbReference type="NCBI Taxonomy" id="91626"/>
    <lineage>
        <taxon>Eukaryota</taxon>
        <taxon>Fungi</taxon>
        <taxon>Fungi incertae sedis</taxon>
        <taxon>Mucoromycota</taxon>
        <taxon>Mucoromycotina</taxon>
        <taxon>Mucoromycetes</taxon>
        <taxon>Mucorales</taxon>
        <taxon>Mucorineae</taxon>
        <taxon>Mucoraceae</taxon>
        <taxon>Mucor</taxon>
    </lineage>
</organism>
<dbReference type="PANTHER" id="PTHR46535">
    <property type="entry name" value="NEDD4-BINDING PROTEIN 2"/>
    <property type="match status" value="1"/>
</dbReference>
<dbReference type="SMART" id="SM00463">
    <property type="entry name" value="SMR"/>
    <property type="match status" value="1"/>
</dbReference>
<dbReference type="CDD" id="cd14279">
    <property type="entry name" value="CUE"/>
    <property type="match status" value="1"/>
</dbReference>
<dbReference type="InterPro" id="IPR036063">
    <property type="entry name" value="Smr_dom_sf"/>
</dbReference>
<evidence type="ECO:0000313" key="4">
    <source>
        <dbReference type="EMBL" id="GAN01727.1"/>
    </source>
</evidence>
<dbReference type="InterPro" id="IPR002625">
    <property type="entry name" value="Smr_dom"/>
</dbReference>